<feature type="transmembrane region" description="Helical" evidence="1">
    <location>
        <begin position="59"/>
        <end position="85"/>
    </location>
</feature>
<gene>
    <name evidence="2" type="ORF">LCGC14_2547580</name>
</gene>
<proteinExistence type="predicted"/>
<dbReference type="AlphaFoldDB" id="A0A0F9APF3"/>
<accession>A0A0F9APF3</accession>
<evidence type="ECO:0008006" key="3">
    <source>
        <dbReference type="Google" id="ProtNLM"/>
    </source>
</evidence>
<sequence length="122" mass="13855">NLDVEVAKMSPEQRQAFESSQRSHELEVMRVVLNDSADVRKLAMKQLEHPGIKWIRPGILAGLFFMVVFWVMIVPLIEGIFGIIVPPPKMEALPAELWWLFGSAYLGYGTMREIGKSNKLKS</sequence>
<organism evidence="2">
    <name type="scientific">marine sediment metagenome</name>
    <dbReference type="NCBI Taxonomy" id="412755"/>
    <lineage>
        <taxon>unclassified sequences</taxon>
        <taxon>metagenomes</taxon>
        <taxon>ecological metagenomes</taxon>
    </lineage>
</organism>
<evidence type="ECO:0000313" key="2">
    <source>
        <dbReference type="EMBL" id="KKL11265.1"/>
    </source>
</evidence>
<reference evidence="2" key="1">
    <citation type="journal article" date="2015" name="Nature">
        <title>Complex archaea that bridge the gap between prokaryotes and eukaryotes.</title>
        <authorList>
            <person name="Spang A."/>
            <person name="Saw J.H."/>
            <person name="Jorgensen S.L."/>
            <person name="Zaremba-Niedzwiedzka K."/>
            <person name="Martijn J."/>
            <person name="Lind A.E."/>
            <person name="van Eijk R."/>
            <person name="Schleper C."/>
            <person name="Guy L."/>
            <person name="Ettema T.J."/>
        </authorList>
    </citation>
    <scope>NUCLEOTIDE SEQUENCE</scope>
</reference>
<keyword evidence="1" id="KW-1133">Transmembrane helix</keyword>
<dbReference type="EMBL" id="LAZR01041729">
    <property type="protein sequence ID" value="KKL11265.1"/>
    <property type="molecule type" value="Genomic_DNA"/>
</dbReference>
<keyword evidence="1" id="KW-0472">Membrane</keyword>
<name>A0A0F9APF3_9ZZZZ</name>
<protein>
    <recommendedName>
        <fullName evidence="3">Holin of 3TMs, for gene-transfer release</fullName>
    </recommendedName>
</protein>
<keyword evidence="1" id="KW-0812">Transmembrane</keyword>
<comment type="caution">
    <text evidence="2">The sequence shown here is derived from an EMBL/GenBank/DDBJ whole genome shotgun (WGS) entry which is preliminary data.</text>
</comment>
<feature type="non-terminal residue" evidence="2">
    <location>
        <position position="1"/>
    </location>
</feature>
<evidence type="ECO:0000256" key="1">
    <source>
        <dbReference type="SAM" id="Phobius"/>
    </source>
</evidence>